<dbReference type="EMBL" id="PDJE01000001">
    <property type="protein sequence ID" value="PFG31761.1"/>
    <property type="molecule type" value="Genomic_DNA"/>
</dbReference>
<evidence type="ECO:0000313" key="3">
    <source>
        <dbReference type="EMBL" id="PFG31761.1"/>
    </source>
</evidence>
<feature type="region of interest" description="Disordered" evidence="1">
    <location>
        <begin position="1"/>
        <end position="32"/>
    </location>
</feature>
<keyword evidence="2" id="KW-0472">Membrane</keyword>
<accession>A0A2A9DZK1</accession>
<keyword evidence="2" id="KW-1133">Transmembrane helix</keyword>
<feature type="compositionally biased region" description="Polar residues" evidence="1">
    <location>
        <begin position="1"/>
        <end position="11"/>
    </location>
</feature>
<keyword evidence="2" id="KW-0812">Transmembrane</keyword>
<dbReference type="Proteomes" id="UP000221369">
    <property type="component" value="Unassembled WGS sequence"/>
</dbReference>
<protein>
    <submittedName>
        <fullName evidence="3">Uncharacterized protein DUF4307</fullName>
    </submittedName>
</protein>
<proteinExistence type="predicted"/>
<evidence type="ECO:0000256" key="2">
    <source>
        <dbReference type="SAM" id="Phobius"/>
    </source>
</evidence>
<organism evidence="3 4">
    <name type="scientific">Paramicrobacterium agarici</name>
    <dbReference type="NCBI Taxonomy" id="630514"/>
    <lineage>
        <taxon>Bacteria</taxon>
        <taxon>Bacillati</taxon>
        <taxon>Actinomycetota</taxon>
        <taxon>Actinomycetes</taxon>
        <taxon>Micrococcales</taxon>
        <taxon>Microbacteriaceae</taxon>
        <taxon>Paramicrobacterium</taxon>
    </lineage>
</organism>
<evidence type="ECO:0000256" key="1">
    <source>
        <dbReference type="SAM" id="MobiDB-lite"/>
    </source>
</evidence>
<keyword evidence="4" id="KW-1185">Reference proteome</keyword>
<dbReference type="AlphaFoldDB" id="A0A2A9DZK1"/>
<dbReference type="RefSeq" id="WP_098408732.1">
    <property type="nucleotide sequence ID" value="NZ_PDJE01000001.1"/>
</dbReference>
<dbReference type="Pfam" id="PF14155">
    <property type="entry name" value="DUF4307"/>
    <property type="match status" value="1"/>
</dbReference>
<sequence>MTDRQGPTRQGQADAVATPHADDTESTAQRLDARYGNTRASRTRLAVVMWSLGAFIVVVFGAWVLWAGLLAPAANVNAVDIAHTVVDEHTVDVTYQLTVDPGTEAMCALQAQDDQHSVIGWKIVEIPASDSRTRTFTDSVTTVDEAVTGLIYRCWLP</sequence>
<feature type="transmembrane region" description="Helical" evidence="2">
    <location>
        <begin position="45"/>
        <end position="66"/>
    </location>
</feature>
<reference evidence="3 4" key="1">
    <citation type="submission" date="2017-10" db="EMBL/GenBank/DDBJ databases">
        <title>Sequencing the genomes of 1000 actinobacteria strains.</title>
        <authorList>
            <person name="Klenk H.-P."/>
        </authorList>
    </citation>
    <scope>NUCLEOTIDE SEQUENCE [LARGE SCALE GENOMIC DNA]</scope>
    <source>
        <strain evidence="3 4">DSM 21798</strain>
    </source>
</reference>
<dbReference type="InterPro" id="IPR025443">
    <property type="entry name" value="DUF4307"/>
</dbReference>
<gene>
    <name evidence="3" type="ORF">ATJ78_2740</name>
</gene>
<name>A0A2A9DZK1_9MICO</name>
<evidence type="ECO:0000313" key="4">
    <source>
        <dbReference type="Proteomes" id="UP000221369"/>
    </source>
</evidence>
<comment type="caution">
    <text evidence="3">The sequence shown here is derived from an EMBL/GenBank/DDBJ whole genome shotgun (WGS) entry which is preliminary data.</text>
</comment>